<evidence type="ECO:0000259" key="4">
    <source>
        <dbReference type="PROSITE" id="PS51677"/>
    </source>
</evidence>
<proteinExistence type="predicted"/>
<evidence type="ECO:0000256" key="1">
    <source>
        <dbReference type="ARBA" id="ARBA00022723"/>
    </source>
</evidence>
<dbReference type="Pfam" id="PF01522">
    <property type="entry name" value="Polysacc_deac_1"/>
    <property type="match status" value="1"/>
</dbReference>
<dbReference type="InterPro" id="IPR011330">
    <property type="entry name" value="Glyco_hydro/deAcase_b/a-brl"/>
</dbReference>
<dbReference type="InterPro" id="IPR002509">
    <property type="entry name" value="NODB_dom"/>
</dbReference>
<dbReference type="PROSITE" id="PS51677">
    <property type="entry name" value="NODB"/>
    <property type="match status" value="1"/>
</dbReference>
<dbReference type="Gene3D" id="3.20.20.370">
    <property type="entry name" value="Glycoside hydrolase/deacetylase"/>
    <property type="match status" value="1"/>
</dbReference>
<evidence type="ECO:0000313" key="5">
    <source>
        <dbReference type="EMBL" id="MQY05657.1"/>
    </source>
</evidence>
<dbReference type="AlphaFoldDB" id="A0A7K0BWW0"/>
<dbReference type="CDD" id="cd10917">
    <property type="entry name" value="CE4_NodB_like_6s_7s"/>
    <property type="match status" value="1"/>
</dbReference>
<dbReference type="RefSeq" id="WP_328594395.1">
    <property type="nucleotide sequence ID" value="NZ_WEGH01000002.1"/>
</dbReference>
<reference evidence="5 6" key="1">
    <citation type="submission" date="2019-10" db="EMBL/GenBank/DDBJ databases">
        <title>Actinomadura rubteroloni sp. nov. and Actinomadura macrotermitis sp. nov., isolated from the gut of fungus growing-termite Macrotermes natalensis.</title>
        <authorList>
            <person name="Benndorf R."/>
            <person name="Martin K."/>
            <person name="Kuefner M."/>
            <person name="De Beer W."/>
            <person name="Kaster A.-K."/>
            <person name="Vollmers J."/>
            <person name="Poulsen M."/>
            <person name="Beemelmanns C."/>
        </authorList>
    </citation>
    <scope>NUCLEOTIDE SEQUENCE [LARGE SCALE GENOMIC DNA]</scope>
    <source>
        <strain evidence="5 6">RB68</strain>
    </source>
</reference>
<dbReference type="EMBL" id="WEGH01000002">
    <property type="protein sequence ID" value="MQY05657.1"/>
    <property type="molecule type" value="Genomic_DNA"/>
</dbReference>
<dbReference type="PANTHER" id="PTHR10587">
    <property type="entry name" value="GLYCOSYL TRANSFERASE-RELATED"/>
    <property type="match status" value="1"/>
</dbReference>
<feature type="compositionally biased region" description="Low complexity" evidence="3">
    <location>
        <begin position="30"/>
        <end position="47"/>
    </location>
</feature>
<feature type="domain" description="NodB homology" evidence="4">
    <location>
        <begin position="106"/>
        <end position="285"/>
    </location>
</feature>
<protein>
    <recommendedName>
        <fullName evidence="4">NodB homology domain-containing protein</fullName>
    </recommendedName>
</protein>
<evidence type="ECO:0000313" key="6">
    <source>
        <dbReference type="Proteomes" id="UP000487268"/>
    </source>
</evidence>
<feature type="region of interest" description="Disordered" evidence="3">
    <location>
        <begin position="30"/>
        <end position="87"/>
    </location>
</feature>
<keyword evidence="1" id="KW-0479">Metal-binding</keyword>
<dbReference type="GO" id="GO:0016020">
    <property type="term" value="C:membrane"/>
    <property type="evidence" value="ECO:0007669"/>
    <property type="project" value="TreeGrafter"/>
</dbReference>
<feature type="compositionally biased region" description="Pro residues" evidence="3">
    <location>
        <begin position="58"/>
        <end position="79"/>
    </location>
</feature>
<dbReference type="InterPro" id="IPR050248">
    <property type="entry name" value="Polysacc_deacetylase_ArnD"/>
</dbReference>
<gene>
    <name evidence="5" type="ORF">ACRB68_37340</name>
</gene>
<dbReference type="SUPFAM" id="SSF88713">
    <property type="entry name" value="Glycoside hydrolase/deacetylase"/>
    <property type="match status" value="1"/>
</dbReference>
<dbReference type="Proteomes" id="UP000487268">
    <property type="component" value="Unassembled WGS sequence"/>
</dbReference>
<sequence>MGESELSGPSRRKALWLMGAAGLAGIGALGADSAHPAAGRAAALRTPGPRPRSVLHPSPTPPASPPPPPPPPKPMPRPPSWTQGPLTATKHPVRYLAELNPPPPPNSIALTIDDGPSPLWTPRVLDLLDEHDIKATFFIIGEQVEEFPKLTRRIADAGHQVCNHTMTHPDLSFAAAKKVKHEIVEAHDKIAQVTGVVPTFFRAPGGGWSKRVYETIAEHGMLPIDWSVDPRDWSRPGVGSIRRNLLTGKAGNILLCHDGGGDRSQTLAALKTVIPKMKRRGLNFIPL</sequence>
<organism evidence="5 6">
    <name type="scientific">Actinomadura macrotermitis</name>
    <dbReference type="NCBI Taxonomy" id="2585200"/>
    <lineage>
        <taxon>Bacteria</taxon>
        <taxon>Bacillati</taxon>
        <taxon>Actinomycetota</taxon>
        <taxon>Actinomycetes</taxon>
        <taxon>Streptosporangiales</taxon>
        <taxon>Thermomonosporaceae</taxon>
        <taxon>Actinomadura</taxon>
    </lineage>
</organism>
<dbReference type="InterPro" id="IPR006311">
    <property type="entry name" value="TAT_signal"/>
</dbReference>
<comment type="caution">
    <text evidence="5">The sequence shown here is derived from an EMBL/GenBank/DDBJ whole genome shotgun (WGS) entry which is preliminary data.</text>
</comment>
<dbReference type="GO" id="GO:0046872">
    <property type="term" value="F:metal ion binding"/>
    <property type="evidence" value="ECO:0007669"/>
    <property type="project" value="UniProtKB-KW"/>
</dbReference>
<evidence type="ECO:0000256" key="3">
    <source>
        <dbReference type="SAM" id="MobiDB-lite"/>
    </source>
</evidence>
<dbReference type="GO" id="GO:0016810">
    <property type="term" value="F:hydrolase activity, acting on carbon-nitrogen (but not peptide) bonds"/>
    <property type="evidence" value="ECO:0007669"/>
    <property type="project" value="InterPro"/>
</dbReference>
<dbReference type="GO" id="GO:0005975">
    <property type="term" value="P:carbohydrate metabolic process"/>
    <property type="evidence" value="ECO:0007669"/>
    <property type="project" value="InterPro"/>
</dbReference>
<dbReference type="PANTHER" id="PTHR10587:SF133">
    <property type="entry name" value="CHITIN DEACETYLASE 1-RELATED"/>
    <property type="match status" value="1"/>
</dbReference>
<evidence type="ECO:0000256" key="2">
    <source>
        <dbReference type="ARBA" id="ARBA00022801"/>
    </source>
</evidence>
<keyword evidence="6" id="KW-1185">Reference proteome</keyword>
<dbReference type="PROSITE" id="PS51318">
    <property type="entry name" value="TAT"/>
    <property type="match status" value="1"/>
</dbReference>
<accession>A0A7K0BWW0</accession>
<keyword evidence="2" id="KW-0378">Hydrolase</keyword>
<name>A0A7K0BWW0_9ACTN</name>